<protein>
    <recommendedName>
        <fullName evidence="3">RHS repeat-associated core domain-containing protein</fullName>
    </recommendedName>
</protein>
<organism evidence="1 2">
    <name type="scientific">Aequorivita antarctica</name>
    <dbReference type="NCBI Taxonomy" id="153266"/>
    <lineage>
        <taxon>Bacteria</taxon>
        <taxon>Pseudomonadati</taxon>
        <taxon>Bacteroidota</taxon>
        <taxon>Flavobacteriia</taxon>
        <taxon>Flavobacteriales</taxon>
        <taxon>Flavobacteriaceae</taxon>
        <taxon>Aequorivita</taxon>
    </lineage>
</organism>
<reference evidence="1 2" key="1">
    <citation type="submission" date="2019-08" db="EMBL/GenBank/DDBJ databases">
        <title>Genome of Aequorivita antarctica SW49 (type strain).</title>
        <authorList>
            <person name="Bowman J.P."/>
        </authorList>
    </citation>
    <scope>NUCLEOTIDE SEQUENCE [LARGE SCALE GENOMIC DNA]</scope>
    <source>
        <strain evidence="1 2">SW49</strain>
    </source>
</reference>
<dbReference type="Proteomes" id="UP000321497">
    <property type="component" value="Unassembled WGS sequence"/>
</dbReference>
<sequence length="351" mass="40166">MLMPGRHANTGDYRYGFQGQEMDDVIKGEGNSLNYKFRMHDPRVGRFFTTDPLEPRYPMLTPYQFGANTPIMAVELEGLESSDDPNLTQQPLDGSQSVEFVSIPEGGIPLEEVTIFAVKRVISNYDTRQEDQKHWTSEVNQNDVSMTFEQWKVVYGSPGEDYQTAKSRYQNENGSFWKSKNNEWDKKAKEEVLTQKLWFFTGAFSSIGQVVAPSGFGGPINGINYKGPTPRQFSLQNAVIRNLSNSSDEITLFRNFGPNEYASFRANGNKFSLKSEGFGRKQFWLEQEGLDFWRSNPTFSKEFTIKIRVPKSLLKYERTLDGYRAIDVGKTELPLLNQNFKIDWIEIRPGG</sequence>
<keyword evidence="2" id="KW-1185">Reference proteome</keyword>
<accession>A0A5C6YX11</accession>
<name>A0A5C6YX11_9FLAO</name>
<dbReference type="RefSeq" id="WP_111844879.1">
    <property type="nucleotide sequence ID" value="NZ_UEGI01000010.1"/>
</dbReference>
<comment type="caution">
    <text evidence="1">The sequence shown here is derived from an EMBL/GenBank/DDBJ whole genome shotgun (WGS) entry which is preliminary data.</text>
</comment>
<evidence type="ECO:0008006" key="3">
    <source>
        <dbReference type="Google" id="ProtNLM"/>
    </source>
</evidence>
<dbReference type="EMBL" id="VORT01000016">
    <property type="protein sequence ID" value="TXD71581.1"/>
    <property type="molecule type" value="Genomic_DNA"/>
</dbReference>
<gene>
    <name evidence="1" type="ORF">ESU54_16290</name>
</gene>
<dbReference type="AlphaFoldDB" id="A0A5C6YX11"/>
<dbReference type="Gene3D" id="2.180.10.10">
    <property type="entry name" value="RHS repeat-associated core"/>
    <property type="match status" value="1"/>
</dbReference>
<dbReference type="NCBIfam" id="TIGR03696">
    <property type="entry name" value="Rhs_assc_core"/>
    <property type="match status" value="1"/>
</dbReference>
<dbReference type="InterPro" id="IPR022385">
    <property type="entry name" value="Rhs_assc_core"/>
</dbReference>
<evidence type="ECO:0000313" key="1">
    <source>
        <dbReference type="EMBL" id="TXD71581.1"/>
    </source>
</evidence>
<evidence type="ECO:0000313" key="2">
    <source>
        <dbReference type="Proteomes" id="UP000321497"/>
    </source>
</evidence>
<dbReference type="OrthoDB" id="2972467at2"/>
<proteinExistence type="predicted"/>